<dbReference type="InterPro" id="IPR037147">
    <property type="entry name" value="Ribosomal_bL28_sf"/>
</dbReference>
<comment type="similarity">
    <text evidence="1">Belongs to the bacterial ribosomal protein bL28 family.</text>
</comment>
<dbReference type="InterPro" id="IPR026569">
    <property type="entry name" value="Ribosomal_bL28"/>
</dbReference>
<name>A0A1G1WXE2_9BACT</name>
<dbReference type="GO" id="GO:0005840">
    <property type="term" value="C:ribosome"/>
    <property type="evidence" value="ECO:0007669"/>
    <property type="project" value="UniProtKB-KW"/>
</dbReference>
<dbReference type="InterPro" id="IPR034704">
    <property type="entry name" value="Ribosomal_bL28/bL31-like_sf"/>
</dbReference>
<dbReference type="EMBL" id="MHDA01000018">
    <property type="protein sequence ID" value="OGY32399.1"/>
    <property type="molecule type" value="Genomic_DNA"/>
</dbReference>
<dbReference type="Proteomes" id="UP000179279">
    <property type="component" value="Unassembled WGS sequence"/>
</dbReference>
<dbReference type="SUPFAM" id="SSF143800">
    <property type="entry name" value="L28p-like"/>
    <property type="match status" value="1"/>
</dbReference>
<dbReference type="GO" id="GO:0003735">
    <property type="term" value="F:structural constituent of ribosome"/>
    <property type="evidence" value="ECO:0007669"/>
    <property type="project" value="InterPro"/>
</dbReference>
<evidence type="ECO:0008006" key="6">
    <source>
        <dbReference type="Google" id="ProtNLM"/>
    </source>
</evidence>
<evidence type="ECO:0000313" key="4">
    <source>
        <dbReference type="EMBL" id="OGY32399.1"/>
    </source>
</evidence>
<keyword evidence="2" id="KW-0689">Ribosomal protein</keyword>
<comment type="caution">
    <text evidence="4">The sequence shown here is derived from an EMBL/GenBank/DDBJ whole genome shotgun (WGS) entry which is preliminary data.</text>
</comment>
<gene>
    <name evidence="4" type="ORF">A3A57_00550</name>
</gene>
<evidence type="ECO:0000256" key="2">
    <source>
        <dbReference type="ARBA" id="ARBA00022980"/>
    </source>
</evidence>
<organism evidence="4 5">
    <name type="scientific">Candidatus Woykebacteria bacterium RIFCSPLOWO2_01_FULL_41_12</name>
    <dbReference type="NCBI Taxonomy" id="1802604"/>
    <lineage>
        <taxon>Bacteria</taxon>
        <taxon>Candidatus Woykeibacteriota</taxon>
    </lineage>
</organism>
<dbReference type="GO" id="GO:1990904">
    <property type="term" value="C:ribonucleoprotein complex"/>
    <property type="evidence" value="ECO:0007669"/>
    <property type="project" value="UniProtKB-KW"/>
</dbReference>
<dbReference type="Gene3D" id="2.30.170.40">
    <property type="entry name" value="Ribosomal protein L28/L24"/>
    <property type="match status" value="1"/>
</dbReference>
<evidence type="ECO:0000256" key="1">
    <source>
        <dbReference type="ARBA" id="ARBA00008760"/>
    </source>
</evidence>
<proteinExistence type="inferred from homology"/>
<reference evidence="4 5" key="1">
    <citation type="journal article" date="2016" name="Nat. Commun.">
        <title>Thousands of microbial genomes shed light on interconnected biogeochemical processes in an aquifer system.</title>
        <authorList>
            <person name="Anantharaman K."/>
            <person name="Brown C.T."/>
            <person name="Hug L.A."/>
            <person name="Sharon I."/>
            <person name="Castelle C.J."/>
            <person name="Probst A.J."/>
            <person name="Thomas B.C."/>
            <person name="Singh A."/>
            <person name="Wilkins M.J."/>
            <person name="Karaoz U."/>
            <person name="Brodie E.L."/>
            <person name="Williams K.H."/>
            <person name="Hubbard S.S."/>
            <person name="Banfield J.F."/>
        </authorList>
    </citation>
    <scope>NUCLEOTIDE SEQUENCE [LARGE SCALE GENOMIC DNA]</scope>
</reference>
<dbReference type="Pfam" id="PF00830">
    <property type="entry name" value="Ribosomal_L28"/>
    <property type="match status" value="1"/>
</dbReference>
<dbReference type="AlphaFoldDB" id="A0A1G1WXE2"/>
<sequence>MYICSRCKKGVQVGMNVSHSHIRTKKRSLPNLHVFKLTKAGRTASAYFCTKCLRVVKNEMQVKGATKNQTEVKESTEDLAQLPI</sequence>
<dbReference type="PANTHER" id="PTHR39080:SF1">
    <property type="entry name" value="LARGE RIBOSOMAL SUBUNIT PROTEIN BL28A"/>
    <property type="match status" value="1"/>
</dbReference>
<evidence type="ECO:0000256" key="3">
    <source>
        <dbReference type="ARBA" id="ARBA00023274"/>
    </source>
</evidence>
<keyword evidence="3" id="KW-0687">Ribonucleoprotein</keyword>
<evidence type="ECO:0000313" key="5">
    <source>
        <dbReference type="Proteomes" id="UP000179279"/>
    </source>
</evidence>
<dbReference type="InterPro" id="IPR050096">
    <property type="entry name" value="Bacterial_rp_bL28"/>
</dbReference>
<accession>A0A1G1WXE2</accession>
<protein>
    <recommendedName>
        <fullName evidence="6">50S ribosomal protein L28</fullName>
    </recommendedName>
</protein>
<dbReference type="PANTHER" id="PTHR39080">
    <property type="entry name" value="50S RIBOSOMAL PROTEIN L28"/>
    <property type="match status" value="1"/>
</dbReference>